<evidence type="ECO:0000313" key="2">
    <source>
        <dbReference type="EMBL" id="MFC4818875.1"/>
    </source>
</evidence>
<dbReference type="Proteomes" id="UP001595886">
    <property type="component" value="Unassembled WGS sequence"/>
</dbReference>
<dbReference type="SUPFAM" id="SSF63825">
    <property type="entry name" value="YWTD domain"/>
    <property type="match status" value="1"/>
</dbReference>
<dbReference type="EMBL" id="JBHSHD010000002">
    <property type="protein sequence ID" value="MFC4818875.1"/>
    <property type="molecule type" value="Genomic_DNA"/>
</dbReference>
<reference evidence="3" key="1">
    <citation type="journal article" date="2019" name="Int. J. Syst. Evol. Microbiol.">
        <title>The Global Catalogue of Microorganisms (GCM) 10K type strain sequencing project: providing services to taxonomists for standard genome sequencing and annotation.</title>
        <authorList>
            <consortium name="The Broad Institute Genomics Platform"/>
            <consortium name="The Broad Institute Genome Sequencing Center for Infectious Disease"/>
            <person name="Wu L."/>
            <person name="Ma J."/>
        </authorList>
    </citation>
    <scope>NUCLEOTIDE SEQUENCE [LARGE SCALE GENOMIC DNA]</scope>
    <source>
        <strain evidence="3">CCUG 30340</strain>
    </source>
</reference>
<feature type="chain" id="PRO_5046085294" evidence="1">
    <location>
        <begin position="33"/>
        <end position="1019"/>
    </location>
</feature>
<name>A0ABV9QNH7_9GAMM</name>
<dbReference type="InterPro" id="IPR013783">
    <property type="entry name" value="Ig-like_fold"/>
</dbReference>
<dbReference type="Gene3D" id="2.60.40.10">
    <property type="entry name" value="Immunoglobulins"/>
    <property type="match status" value="1"/>
</dbReference>
<gene>
    <name evidence="2" type="ORF">ACFO6Q_00985</name>
</gene>
<sequence length="1019" mass="106074">MTIHIPTRALRLVRRVACFSVAALAPASFAHTAVPSTGIRAERAATLGALPGGSVLYSQNILQHDGQGEARAIVSMVFPDPDYAAYSGEGADDFYVADASGWTIDQVIANGIVYGTDVPNGTDVDVGPFRIAIYPDAGGQPAAAAACSYDALPHTHGALSGGAWSAFGMALPTPCSLAQGTYWLSIVATPPAPLDIRYTWNWSAVHLGSPVPGHSPMVRNPGGDLYPNCPTWTGLEACVNTSANGLVFQLIGSVVAQAPPPESGIALSVGLAQYDGDPAQCASAGTLQASVGDQINACYTVTNHTPLTLNYHTLADASGGAPLFTNANVPIAPGESYRYNRIFAAAQSTTLDPAWTGHTILPPYVPTASTDAFVDIAASGTLLEPSPLTRQIDQPLPFAFDFYGVAYSSICISDWGLIAFKATPADSCGAAEGGEPLPFAYGFGATVEAALMPWWDFFGTAGSLHVATLGSAPARRFVVQWTDKNHVDAYYADPGDPGRVTFQAILNEDGTFDYRYRTVEFGAQDGVHDFGRSATVGLQAGQSGPSNYQYSWGAPVLSDGLSLHWARGESASFTASQSATLDVGAPQIALGQTTLAASAAAGGSATATLDFRNDGDRDLDWTSGEMSAGARHYPIPPRNRALHPRREAPSGLPLRTATAAAAPPAKAKDVPITPLRYRPPVPAFGMVFSTWFPYELNSYAQLDASFPGALQYLSQSSHSYFAGTFVDYDFSTAYVVDAYFRLLIAIDTNDGSERIIGNVDVPASAGFPTGMRWDPSSGTTYLVAANFGTCSTTLYTVDLASAAVQAVGNIPDAGLIDLAIDPAGNAWSVDICNQNTVVVDLAGAQVDVVGALGIDVTTAAGMDFDASTGTLYFAAVDNGSFDPATGAYESHLYTIDRQSGQATVVNDGYGGFVGPGTYHQGSALIGSQLDALAIAAAPGPCASPDDIAWLSRSPSEGTVQPGSTQAVTLTFDASGLAPGTYTGNACIDSNDPERRQVAVPVTFTVTGDPDLVFGDGFDP</sequence>
<comment type="caution">
    <text evidence="2">The sequence shown here is derived from an EMBL/GenBank/DDBJ whole genome shotgun (WGS) entry which is preliminary data.</text>
</comment>
<dbReference type="RefSeq" id="WP_380018610.1">
    <property type="nucleotide sequence ID" value="NZ_JBHSHD010000002.1"/>
</dbReference>
<keyword evidence="3" id="KW-1185">Reference proteome</keyword>
<accession>A0ABV9QNH7</accession>
<evidence type="ECO:0000313" key="3">
    <source>
        <dbReference type="Proteomes" id="UP001595886"/>
    </source>
</evidence>
<organism evidence="2 3">
    <name type="scientific">Dokdonella ginsengisoli</name>
    <dbReference type="NCBI Taxonomy" id="363846"/>
    <lineage>
        <taxon>Bacteria</taxon>
        <taxon>Pseudomonadati</taxon>
        <taxon>Pseudomonadota</taxon>
        <taxon>Gammaproteobacteria</taxon>
        <taxon>Lysobacterales</taxon>
        <taxon>Rhodanobacteraceae</taxon>
        <taxon>Dokdonella</taxon>
    </lineage>
</organism>
<evidence type="ECO:0000256" key="1">
    <source>
        <dbReference type="SAM" id="SignalP"/>
    </source>
</evidence>
<keyword evidence="1" id="KW-0732">Signal</keyword>
<proteinExistence type="predicted"/>
<protein>
    <submittedName>
        <fullName evidence="2">Uncharacterized protein</fullName>
    </submittedName>
</protein>
<feature type="signal peptide" evidence="1">
    <location>
        <begin position="1"/>
        <end position="32"/>
    </location>
</feature>